<dbReference type="AlphaFoldDB" id="A0A5B8G2H1"/>
<evidence type="ECO:0000256" key="1">
    <source>
        <dbReference type="SAM" id="MobiDB-lite"/>
    </source>
</evidence>
<accession>A0A5B8G2H1</accession>
<reference evidence="2 3" key="1">
    <citation type="submission" date="2019-06" db="EMBL/GenBank/DDBJ databases">
        <title>Genome sequence of Rhodobacteraceae bacterium D4M1.</title>
        <authorList>
            <person name="Cao J."/>
        </authorList>
    </citation>
    <scope>NUCLEOTIDE SEQUENCE [LARGE SCALE GENOMIC DNA]</scope>
    <source>
        <strain evidence="2 3">D4M1</strain>
    </source>
</reference>
<evidence type="ECO:0000313" key="3">
    <source>
        <dbReference type="Proteomes" id="UP000305888"/>
    </source>
</evidence>
<feature type="region of interest" description="Disordered" evidence="1">
    <location>
        <begin position="1"/>
        <end position="80"/>
    </location>
</feature>
<proteinExistence type="predicted"/>
<sequence>MLRPGNRAGHTPASRAGQPPPAWRRRRSRARSSPPPPPSRGRRAAPRFGQDRRGRIRLASQASLTPRRWTRQAIREARRA</sequence>
<name>A0A5B8G2H1_9RHOB</name>
<dbReference type="Proteomes" id="UP000305888">
    <property type="component" value="Chromosome"/>
</dbReference>
<dbReference type="KEGG" id="ppru:FDP22_14095"/>
<gene>
    <name evidence="2" type="ORF">FDP22_14095</name>
</gene>
<organism evidence="2 3">
    <name type="scientific">Paroceanicella profunda</name>
    <dbReference type="NCBI Taxonomy" id="2579971"/>
    <lineage>
        <taxon>Bacteria</taxon>
        <taxon>Pseudomonadati</taxon>
        <taxon>Pseudomonadota</taxon>
        <taxon>Alphaproteobacteria</taxon>
        <taxon>Rhodobacterales</taxon>
        <taxon>Paracoccaceae</taxon>
        <taxon>Paroceanicella</taxon>
    </lineage>
</organism>
<evidence type="ECO:0000313" key="2">
    <source>
        <dbReference type="EMBL" id="QDL92813.1"/>
    </source>
</evidence>
<keyword evidence="3" id="KW-1185">Reference proteome</keyword>
<dbReference type="EMBL" id="CP040818">
    <property type="protein sequence ID" value="QDL92813.1"/>
    <property type="molecule type" value="Genomic_DNA"/>
</dbReference>
<protein>
    <submittedName>
        <fullName evidence="2">Uncharacterized protein</fullName>
    </submittedName>
</protein>